<dbReference type="Gene3D" id="3.40.50.300">
    <property type="entry name" value="P-loop containing nucleotide triphosphate hydrolases"/>
    <property type="match status" value="1"/>
</dbReference>
<dbReference type="InterPro" id="IPR013496">
    <property type="entry name" value="CHP02680"/>
</dbReference>
<reference evidence="2 3" key="1">
    <citation type="journal article" date="2012" name="BMC Microbiol.">
        <title>Genome sequence of Desulfitobacterium hafniense DCB-2, a Gram-positive anaerobe capable of dehalogenation and metal reduction.</title>
        <authorList>
            <person name="Kim S.H."/>
            <person name="Harzman C."/>
            <person name="Davis J.K."/>
            <person name="Hutcheson R."/>
            <person name="Broderick J.B."/>
            <person name="Marsh T.L."/>
            <person name="Tiedje J.M."/>
        </authorList>
    </citation>
    <scope>NUCLEOTIDE SEQUENCE [LARGE SCALE GENOMIC DNA]</scope>
    <source>
        <strain evidence="3">DSM 10664 / DCB-2</strain>
    </source>
</reference>
<dbReference type="Pfam" id="PF13558">
    <property type="entry name" value="SbcC_Walker_B"/>
    <property type="match status" value="1"/>
</dbReference>
<dbReference type="EMBL" id="CP001336">
    <property type="protein sequence ID" value="ACL20072.1"/>
    <property type="molecule type" value="Genomic_DNA"/>
</dbReference>
<name>B8FRF7_DESHD</name>
<feature type="coiled-coil region" evidence="1">
    <location>
        <begin position="359"/>
        <end position="407"/>
    </location>
</feature>
<evidence type="ECO:0000256" key="1">
    <source>
        <dbReference type="SAM" id="Coils"/>
    </source>
</evidence>
<feature type="coiled-coil region" evidence="1">
    <location>
        <begin position="742"/>
        <end position="806"/>
    </location>
</feature>
<keyword evidence="1" id="KW-0175">Coiled coil</keyword>
<organism evidence="2 3">
    <name type="scientific">Desulfitobacterium hafniense (strain DSM 10664 / DCB-2)</name>
    <dbReference type="NCBI Taxonomy" id="272564"/>
    <lineage>
        <taxon>Bacteria</taxon>
        <taxon>Bacillati</taxon>
        <taxon>Bacillota</taxon>
        <taxon>Clostridia</taxon>
        <taxon>Eubacteriales</taxon>
        <taxon>Desulfitobacteriaceae</taxon>
        <taxon>Desulfitobacterium</taxon>
    </lineage>
</organism>
<dbReference type="HOGENOM" id="CLU_005532_0_0_9"/>
<evidence type="ECO:0000313" key="3">
    <source>
        <dbReference type="Proteomes" id="UP000007726"/>
    </source>
</evidence>
<evidence type="ECO:0000313" key="2">
    <source>
        <dbReference type="EMBL" id="ACL20072.1"/>
    </source>
</evidence>
<gene>
    <name evidence="2" type="ordered locus">Dhaf_2035</name>
</gene>
<dbReference type="Proteomes" id="UP000007726">
    <property type="component" value="Chromosome"/>
</dbReference>
<proteinExistence type="predicted"/>
<accession>B8FRF7</accession>
<feature type="coiled-coil region" evidence="1">
    <location>
        <begin position="838"/>
        <end position="910"/>
    </location>
</feature>
<sequence length="1370" mass="160971">MTVHRYQPNRLGLFNFWYHTDSVLEFVDGKLFVRGANGSGKSVTTTMAVPILLDGDKSPSRLDPFGGKSRLMVDLLLGEKNISQKEEATGYLYFEFKKGDSYLTFGIGMYGNRKEQRSPDYWYFMINDGRRIGYDFLLYDEENIRGEIRKFPLTKAQLEEKIGWGGEFTTSQASYTEMVNEHLFGFNSVKTFKELIHILIQLRSPKLSRDTKPTDVSNLLSDSLPELTDDELLPMILTIGTIDAHQEKLEELEKSLSYLRALESAYQTYNEYRLYEIAKENTKIQKQIHESNHLLGIDHRQLEQYETEFAELPEQLAILETEKQTLDMEERQLRGHEIFGLRQQQTQLEEDVTKFDKSFKSLEEQYNNKRIKIDRLTHDRTANDYEKEKTKNAIDEIAEELGDLAKRTLFSSHDQYLLHLEQNPNAELTIFHKNWEEDLLNHRKELSLIRQLAQEVETCRLREKDAEEAVDRVEQQLEIVKKRRTELQKTAEYIYGDLGESMETWQTQVQVFVLGQNAKQQLIGLFESFLYEEIEDASREIEIWCSDQKQIYENSIIKEMEGQRFVIAQEKSRQTIWKEQIEDIQSQPEIEPVYSKDEQARRNSLREQNVMFRNFYEAVEFRPELDAKARENLEAAISRAGLLTALLVSEEDEERILELPILRTQQIKTHNLMQYLVAVPDETISRAKIERLLQGISISKLDESYILDTGEFQNGFIYGNAPFQEEQFIGKAAREATRAKRILSLQDEIQSSQNRIEEADDQISFLENQKRRLNTEFSTFPSLEPIREMERQRKGLDTEEKLANSQVEQQKVNFQALKQSNQPIINEFLLKSAPYHRIEGTSAAYQNILDELNEYRNQLKNFFYFMLQRKTLEDKVDDASNRIDDLENDLIDLKEKQMEAQRDLNSSKAKRDMILNLIMNQSDEQNILARIDKIALMKEKNEGALREKIQRQSDLRSDISKLKPQIEAQGLDILNLEELKQAWESLFQEEKSFGFIDAHWTAPLAVNNLELTYKESKISEIQERLNRTSYDAERELIEQNMKQTQHTLKIRKMGKGREWEQLQHWVDRRFITFTPSYIEMKPVQLLRELQETRDETALAIQEKERQLYEKVLIDDIGSTIRELIKKAREWVEEANHFLSSIDTTIRMQLKWRPLPAKEQGELSTDKLVELLSKETRWLNNHDLERIAEHFKTKVDQARAMAKADTRFSLTDKMKELLDYRKWYRFVLYYQKEGQTDFDEFSNKEFEKMSGGEKGISMYSPLFAAAAAKYAHAASHSPRLFSLDEAFAGIDHDNIENIFGLISQFDFDYLMNSQILWGTYETVNKLSIVEILRRVHEKTLVLGRYYWDGENKHDLPIGHLIEEYFAEKLSR</sequence>
<dbReference type="RefSeq" id="WP_015943801.1">
    <property type="nucleotide sequence ID" value="NC_011830.1"/>
</dbReference>
<dbReference type="SUPFAM" id="SSF52540">
    <property type="entry name" value="P-loop containing nucleoside triphosphate hydrolases"/>
    <property type="match status" value="1"/>
</dbReference>
<feature type="coiled-coil region" evidence="1">
    <location>
        <begin position="449"/>
        <end position="490"/>
    </location>
</feature>
<dbReference type="KEGG" id="dhd:Dhaf_2035"/>
<dbReference type="NCBIfam" id="TIGR02680">
    <property type="entry name" value="TIGR02680 family protein"/>
    <property type="match status" value="1"/>
</dbReference>
<protein>
    <submittedName>
        <fullName evidence="2">Chromosome segregation ATPase-like protein</fullName>
    </submittedName>
</protein>
<dbReference type="InterPro" id="IPR027417">
    <property type="entry name" value="P-loop_NTPase"/>
</dbReference>